<dbReference type="EMBL" id="BAAAQA010000003">
    <property type="protein sequence ID" value="GAA2110827.1"/>
    <property type="molecule type" value="Genomic_DNA"/>
</dbReference>
<keyword evidence="1" id="KW-1133">Transmembrane helix</keyword>
<proteinExistence type="predicted"/>
<organism evidence="2 3">
    <name type="scientific">Kocuria atrinae</name>
    <dbReference type="NCBI Taxonomy" id="592377"/>
    <lineage>
        <taxon>Bacteria</taxon>
        <taxon>Bacillati</taxon>
        <taxon>Actinomycetota</taxon>
        <taxon>Actinomycetes</taxon>
        <taxon>Micrococcales</taxon>
        <taxon>Micrococcaceae</taxon>
        <taxon>Kocuria</taxon>
    </lineage>
</organism>
<name>A0ABP5J294_9MICC</name>
<keyword evidence="1" id="KW-0472">Membrane</keyword>
<dbReference type="Proteomes" id="UP001500166">
    <property type="component" value="Unassembled WGS sequence"/>
</dbReference>
<sequence>MAAIICIVIAPLMTASMDDVIASLLPVLAILGFGMLGILIGGAIVTKLLGWHPKLGMSVALTAMYGFPADYLIVQEVVRSTARGEKEAAALRNHLLPPMLIGGFTSVSAGSIIVASVLVGML</sequence>
<accession>A0ABP5J294</accession>
<feature type="transmembrane region" description="Helical" evidence="1">
    <location>
        <begin position="27"/>
        <end position="48"/>
    </location>
</feature>
<evidence type="ECO:0000256" key="1">
    <source>
        <dbReference type="SAM" id="Phobius"/>
    </source>
</evidence>
<feature type="transmembrane region" description="Helical" evidence="1">
    <location>
        <begin position="55"/>
        <end position="74"/>
    </location>
</feature>
<reference evidence="3" key="1">
    <citation type="journal article" date="2019" name="Int. J. Syst. Evol. Microbiol.">
        <title>The Global Catalogue of Microorganisms (GCM) 10K type strain sequencing project: providing services to taxonomists for standard genome sequencing and annotation.</title>
        <authorList>
            <consortium name="The Broad Institute Genomics Platform"/>
            <consortium name="The Broad Institute Genome Sequencing Center for Infectious Disease"/>
            <person name="Wu L."/>
            <person name="Ma J."/>
        </authorList>
    </citation>
    <scope>NUCLEOTIDE SEQUENCE [LARGE SCALE GENOMIC DNA]</scope>
    <source>
        <strain evidence="3">JCM 15914</strain>
    </source>
</reference>
<protein>
    <submittedName>
        <fullName evidence="2">Uncharacterized protein</fullName>
    </submittedName>
</protein>
<keyword evidence="1" id="KW-0812">Transmembrane</keyword>
<evidence type="ECO:0000313" key="3">
    <source>
        <dbReference type="Proteomes" id="UP001500166"/>
    </source>
</evidence>
<comment type="caution">
    <text evidence="2">The sequence shown here is derived from an EMBL/GenBank/DDBJ whole genome shotgun (WGS) entry which is preliminary data.</text>
</comment>
<evidence type="ECO:0000313" key="2">
    <source>
        <dbReference type="EMBL" id="GAA2110827.1"/>
    </source>
</evidence>
<dbReference type="RefSeq" id="WP_344223550.1">
    <property type="nucleotide sequence ID" value="NZ_BAAAQA010000003.1"/>
</dbReference>
<feature type="transmembrane region" description="Helical" evidence="1">
    <location>
        <begin position="94"/>
        <end position="119"/>
    </location>
</feature>
<gene>
    <name evidence="2" type="ORF">GCM10009824_05740</name>
</gene>
<keyword evidence="3" id="KW-1185">Reference proteome</keyword>